<accession>A0A556MX23</accession>
<dbReference type="EMBL" id="VLPK01000001">
    <property type="protein sequence ID" value="TSJ44471.1"/>
    <property type="molecule type" value="Genomic_DNA"/>
</dbReference>
<proteinExistence type="predicted"/>
<evidence type="ECO:0000313" key="2">
    <source>
        <dbReference type="EMBL" id="TSJ44471.1"/>
    </source>
</evidence>
<evidence type="ECO:0000313" key="3">
    <source>
        <dbReference type="Proteomes" id="UP000318733"/>
    </source>
</evidence>
<organism evidence="2 3">
    <name type="scientific">Mucilaginibacter corticis</name>
    <dbReference type="NCBI Taxonomy" id="2597670"/>
    <lineage>
        <taxon>Bacteria</taxon>
        <taxon>Pseudomonadati</taxon>
        <taxon>Bacteroidota</taxon>
        <taxon>Sphingobacteriia</taxon>
        <taxon>Sphingobacteriales</taxon>
        <taxon>Sphingobacteriaceae</taxon>
        <taxon>Mucilaginibacter</taxon>
    </lineage>
</organism>
<protein>
    <submittedName>
        <fullName evidence="2">Uncharacterized protein</fullName>
    </submittedName>
</protein>
<reference evidence="2 3" key="1">
    <citation type="submission" date="2019-07" db="EMBL/GenBank/DDBJ databases">
        <authorList>
            <person name="Huq M.A."/>
        </authorList>
    </citation>
    <scope>NUCLEOTIDE SEQUENCE [LARGE SCALE GENOMIC DNA]</scope>
    <source>
        <strain evidence="2 3">MAH-19</strain>
    </source>
</reference>
<keyword evidence="3" id="KW-1185">Reference proteome</keyword>
<feature type="region of interest" description="Disordered" evidence="1">
    <location>
        <begin position="91"/>
        <end position="113"/>
    </location>
</feature>
<dbReference type="Proteomes" id="UP000318733">
    <property type="component" value="Unassembled WGS sequence"/>
</dbReference>
<dbReference type="AlphaFoldDB" id="A0A556MX23"/>
<comment type="caution">
    <text evidence="2">The sequence shown here is derived from an EMBL/GenBank/DDBJ whole genome shotgun (WGS) entry which is preliminary data.</text>
</comment>
<sequence>MRTISISGKDFPELVSRVSGTGDYTVKMATADSASFDAIFRIDGHPASNLQITIGDEGRSIAFSEKKSANHEGSGLAFNAFLWGTPPAHLEAGEAGSQTSIKPGKAGARAVKR</sequence>
<dbReference type="RefSeq" id="WP_144248032.1">
    <property type="nucleotide sequence ID" value="NZ_VLPK01000001.1"/>
</dbReference>
<dbReference type="OrthoDB" id="5948153at2"/>
<name>A0A556MX23_9SPHI</name>
<evidence type="ECO:0000256" key="1">
    <source>
        <dbReference type="SAM" id="MobiDB-lite"/>
    </source>
</evidence>
<gene>
    <name evidence="2" type="ORF">FO440_09915</name>
</gene>